<dbReference type="SUPFAM" id="SSF50978">
    <property type="entry name" value="WD40 repeat-like"/>
    <property type="match status" value="1"/>
</dbReference>
<dbReference type="AlphaFoldDB" id="A0A6B2LQL2"/>
<dbReference type="Pfam" id="PF00400">
    <property type="entry name" value="WD40"/>
    <property type="match status" value="3"/>
</dbReference>
<dbReference type="InterPro" id="IPR015943">
    <property type="entry name" value="WD40/YVTN_repeat-like_dom_sf"/>
</dbReference>
<dbReference type="InterPro" id="IPR036322">
    <property type="entry name" value="WD40_repeat_dom_sf"/>
</dbReference>
<evidence type="ECO:0000256" key="3">
    <source>
        <dbReference type="PROSITE-ProRule" id="PRU00221"/>
    </source>
</evidence>
<keyword evidence="2" id="KW-0677">Repeat</keyword>
<organism evidence="4">
    <name type="scientific">Arcella intermedia</name>
    <dbReference type="NCBI Taxonomy" id="1963864"/>
    <lineage>
        <taxon>Eukaryota</taxon>
        <taxon>Amoebozoa</taxon>
        <taxon>Tubulinea</taxon>
        <taxon>Elardia</taxon>
        <taxon>Arcellinida</taxon>
        <taxon>Sphaerothecina</taxon>
        <taxon>Arcellidae</taxon>
        <taxon>Arcella</taxon>
    </lineage>
</organism>
<dbReference type="PANTHER" id="PTHR19848">
    <property type="entry name" value="WD40 REPEAT PROTEIN"/>
    <property type="match status" value="1"/>
</dbReference>
<dbReference type="SMART" id="SM00320">
    <property type="entry name" value="WD40"/>
    <property type="match status" value="3"/>
</dbReference>
<evidence type="ECO:0000256" key="1">
    <source>
        <dbReference type="ARBA" id="ARBA00022574"/>
    </source>
</evidence>
<feature type="repeat" description="WD" evidence="3">
    <location>
        <begin position="42"/>
        <end position="70"/>
    </location>
</feature>
<keyword evidence="1 3" id="KW-0853">WD repeat</keyword>
<feature type="repeat" description="WD" evidence="3">
    <location>
        <begin position="5"/>
        <end position="41"/>
    </location>
</feature>
<reference evidence="4" key="1">
    <citation type="journal article" date="2020" name="J. Eukaryot. Microbiol.">
        <title>De novo Sequencing, Assembly and Annotation of the Transcriptome for the Free-Living Testate Amoeba Arcella intermedia.</title>
        <authorList>
            <person name="Ribeiro G.M."/>
            <person name="Porfirio-Sousa A.L."/>
            <person name="Maurer-Alcala X.X."/>
            <person name="Katz L.A."/>
            <person name="Lahr D.J.G."/>
        </authorList>
    </citation>
    <scope>NUCLEOTIDE SEQUENCE</scope>
</reference>
<dbReference type="InterPro" id="IPR001680">
    <property type="entry name" value="WD40_rpt"/>
</dbReference>
<dbReference type="PROSITE" id="PS00678">
    <property type="entry name" value="WD_REPEATS_1"/>
    <property type="match status" value="1"/>
</dbReference>
<dbReference type="PANTHER" id="PTHR19848:SF8">
    <property type="entry name" value="F-BOX AND WD REPEAT DOMAIN CONTAINING 7"/>
    <property type="match status" value="1"/>
</dbReference>
<proteinExistence type="predicted"/>
<name>A0A6B2LQL2_9EUKA</name>
<dbReference type="PROSITE" id="PS50294">
    <property type="entry name" value="WD_REPEATS_REGION"/>
    <property type="match status" value="1"/>
</dbReference>
<dbReference type="EMBL" id="GIBP01010347">
    <property type="protein sequence ID" value="NDV39316.1"/>
    <property type="molecule type" value="Transcribed_RNA"/>
</dbReference>
<accession>A0A6B2LQL2</accession>
<evidence type="ECO:0000313" key="4">
    <source>
        <dbReference type="EMBL" id="NDV39316.1"/>
    </source>
</evidence>
<protein>
    <submittedName>
        <fullName evidence="4">Uncharacterized protein</fullName>
    </submittedName>
</protein>
<dbReference type="PROSITE" id="PS50082">
    <property type="entry name" value="WD_REPEATS_2"/>
    <property type="match status" value="2"/>
</dbReference>
<evidence type="ECO:0000256" key="2">
    <source>
        <dbReference type="ARBA" id="ARBA00022737"/>
    </source>
</evidence>
<dbReference type="Gene3D" id="2.130.10.10">
    <property type="entry name" value="YVTN repeat-like/Quinoprotein amine dehydrogenase"/>
    <property type="match status" value="1"/>
</dbReference>
<dbReference type="InterPro" id="IPR019775">
    <property type="entry name" value="WD40_repeat_CS"/>
</dbReference>
<sequence>MGDEARGPWDGVTSVAFSPDGRWVCCGSLDRLVWVYDVESGNAVYSLTFSPDGRNIVSGSLDKTLKLWDVVGSGHDMGTLSGHTDFVLSVANSPGGSWLVSGCEMFVGPFGSEGI</sequence>